<dbReference type="CDD" id="cd04647">
    <property type="entry name" value="LbH_MAT_like"/>
    <property type="match status" value="1"/>
</dbReference>
<dbReference type="InterPro" id="IPR001451">
    <property type="entry name" value="Hexapep"/>
</dbReference>
<accession>A0ABU5Y6P2</accession>
<dbReference type="InterPro" id="IPR051159">
    <property type="entry name" value="Hexapeptide_acetyltransf"/>
</dbReference>
<keyword evidence="2" id="KW-1185">Reference proteome</keyword>
<dbReference type="EMBL" id="JAYKBV010000003">
    <property type="protein sequence ID" value="MEB3039588.1"/>
    <property type="molecule type" value="Genomic_DNA"/>
</dbReference>
<dbReference type="EC" id="2.3.1.-" evidence="1"/>
<dbReference type="Proteomes" id="UP001324270">
    <property type="component" value="Unassembled WGS sequence"/>
</dbReference>
<dbReference type="PANTHER" id="PTHR23416:SF78">
    <property type="entry name" value="LIPOPOLYSACCHARIDE BIOSYNTHESIS O-ACETYL TRANSFERASE WBBJ-RELATED"/>
    <property type="match status" value="1"/>
</dbReference>
<evidence type="ECO:0000313" key="1">
    <source>
        <dbReference type="EMBL" id="MEB3039588.1"/>
    </source>
</evidence>
<evidence type="ECO:0000313" key="2">
    <source>
        <dbReference type="Proteomes" id="UP001324270"/>
    </source>
</evidence>
<proteinExistence type="predicted"/>
<dbReference type="SUPFAM" id="SSF51161">
    <property type="entry name" value="Trimeric LpxA-like enzymes"/>
    <property type="match status" value="1"/>
</dbReference>
<gene>
    <name evidence="1" type="ORF">VJJ49_02610</name>
</gene>
<name>A0ABU5Y6P2_9FLAO</name>
<sequence length="201" mass="22849">MIRILLRYSRAFYLRFITLLYKYRFKFFGKKSYLHSPLKIDGIENIEIGSGVSIAYKTWLAAMPLTGEKSKLVIEDGVHIGNFNHIYATQSIIIRKDVLTADKVYISDNLHGYEDIYIPIIKQPIVQKKEVEIGEGSWLGENVCIIGASIGKNCVVGANSVVTKDFPDYCVIVGAPAKIVKRYCFEQQKWKKTDNNGNFID</sequence>
<dbReference type="Pfam" id="PF14602">
    <property type="entry name" value="Hexapep_2"/>
    <property type="match status" value="1"/>
</dbReference>
<dbReference type="InterPro" id="IPR011004">
    <property type="entry name" value="Trimer_LpxA-like_sf"/>
</dbReference>
<comment type="caution">
    <text evidence="1">The sequence shown here is derived from an EMBL/GenBank/DDBJ whole genome shotgun (WGS) entry which is preliminary data.</text>
</comment>
<reference evidence="1 2" key="1">
    <citation type="submission" date="2023-12" db="EMBL/GenBank/DDBJ databases">
        <title>Genomic sequences of Capnocytophaga and Parvimonas strains.</title>
        <authorList>
            <person name="Watt R.M."/>
            <person name="Wang M."/>
            <person name="Yang T."/>
            <person name="Tong W.M."/>
        </authorList>
    </citation>
    <scope>NUCLEOTIDE SEQUENCE [LARGE SCALE GENOMIC DNA]</scope>
    <source>
        <strain evidence="1 2">CCUG 13156</strain>
    </source>
</reference>
<keyword evidence="1" id="KW-0012">Acyltransferase</keyword>
<keyword evidence="1" id="KW-0808">Transferase</keyword>
<organism evidence="1 2">
    <name type="scientific">Capnocytophaga gingivalis</name>
    <dbReference type="NCBI Taxonomy" id="1017"/>
    <lineage>
        <taxon>Bacteria</taxon>
        <taxon>Pseudomonadati</taxon>
        <taxon>Bacteroidota</taxon>
        <taxon>Flavobacteriia</taxon>
        <taxon>Flavobacteriales</taxon>
        <taxon>Flavobacteriaceae</taxon>
        <taxon>Capnocytophaga</taxon>
    </lineage>
</organism>
<dbReference type="PANTHER" id="PTHR23416">
    <property type="entry name" value="SIALIC ACID SYNTHASE-RELATED"/>
    <property type="match status" value="1"/>
</dbReference>
<protein>
    <submittedName>
        <fullName evidence="1">Acyltransferase</fullName>
        <ecNumber evidence="1">2.3.1.-</ecNumber>
    </submittedName>
</protein>
<dbReference type="RefSeq" id="WP_323978845.1">
    <property type="nucleotide sequence ID" value="NZ_JAYKBV010000003.1"/>
</dbReference>
<dbReference type="Gene3D" id="2.160.10.10">
    <property type="entry name" value="Hexapeptide repeat proteins"/>
    <property type="match status" value="1"/>
</dbReference>
<dbReference type="GO" id="GO:0016746">
    <property type="term" value="F:acyltransferase activity"/>
    <property type="evidence" value="ECO:0007669"/>
    <property type="project" value="UniProtKB-KW"/>
</dbReference>